<reference evidence="2" key="1">
    <citation type="submission" date="2018-05" db="EMBL/GenBank/DDBJ databases">
        <authorList>
            <person name="Li Y."/>
        </authorList>
    </citation>
    <scope>NUCLEOTIDE SEQUENCE [LARGE SCALE GENOMIC DNA]</scope>
    <source>
        <strain evidence="2">3d-2-2</strain>
    </source>
</reference>
<keyword evidence="2" id="KW-1185">Reference proteome</keyword>
<proteinExistence type="predicted"/>
<dbReference type="AlphaFoldDB" id="A0A2V1K629"/>
<name>A0A2V1K629_9BURK</name>
<gene>
    <name evidence="1" type="ORF">DD235_01685</name>
</gene>
<comment type="caution">
    <text evidence="1">The sequence shown here is derived from an EMBL/GenBank/DDBJ whole genome shotgun (WGS) entry which is preliminary data.</text>
</comment>
<evidence type="ECO:0000313" key="1">
    <source>
        <dbReference type="EMBL" id="PWF24915.1"/>
    </source>
</evidence>
<sequence>MKRLGSEAGRVLHVFGALVKTGEIHPDFGELKRFELAVVESKEGRVDSILHHLAQHDTVMYKRDTDRTGERCADMLTRQEIKFLRRPPRWKVSDASVPECQGELFHFCRQIYIPENKTTRQNMTWGCSLFLFVFVNRQDELLVQVFQQDMSEQTAEDHYRLEEMMMDFDQHYQDSGRVGKLIEEGDKFFHEYVLNHERVNGWMLGLLLENARTKAFKTLVLKKCETCVGRDFRP</sequence>
<dbReference type="EMBL" id="QETA01000001">
    <property type="protein sequence ID" value="PWF24915.1"/>
    <property type="molecule type" value="Genomic_DNA"/>
</dbReference>
<evidence type="ECO:0000313" key="2">
    <source>
        <dbReference type="Proteomes" id="UP000245212"/>
    </source>
</evidence>
<dbReference type="Proteomes" id="UP000245212">
    <property type="component" value="Unassembled WGS sequence"/>
</dbReference>
<protein>
    <submittedName>
        <fullName evidence="1">Uncharacterized protein</fullName>
    </submittedName>
</protein>
<organism evidence="1 2">
    <name type="scientific">Corticimicrobacter populi</name>
    <dbReference type="NCBI Taxonomy" id="2175229"/>
    <lineage>
        <taxon>Bacteria</taxon>
        <taxon>Pseudomonadati</taxon>
        <taxon>Pseudomonadota</taxon>
        <taxon>Betaproteobacteria</taxon>
        <taxon>Burkholderiales</taxon>
        <taxon>Alcaligenaceae</taxon>
        <taxon>Corticimicrobacter</taxon>
    </lineage>
</organism>
<accession>A0A2V1K629</accession>